<dbReference type="FunCoup" id="D3B2E2">
    <property type="interactions" value="317"/>
</dbReference>
<evidence type="ECO:0000313" key="10">
    <source>
        <dbReference type="EMBL" id="EFA84517.1"/>
    </source>
</evidence>
<dbReference type="Proteomes" id="UP000001396">
    <property type="component" value="Unassembled WGS sequence"/>
</dbReference>
<evidence type="ECO:0000256" key="7">
    <source>
        <dbReference type="SAM" id="MobiDB-lite"/>
    </source>
</evidence>
<dbReference type="SUPFAM" id="SSF50916">
    <property type="entry name" value="Rap30/74 interaction domains"/>
    <property type="match status" value="1"/>
</dbReference>
<dbReference type="PANTHER" id="PTHR10445">
    <property type="entry name" value="GENERAL TRANSCRIPTION FACTOR IIF SUBUNIT 2"/>
    <property type="match status" value="1"/>
</dbReference>
<keyword evidence="5" id="KW-0804">Transcription</keyword>
<dbReference type="Gene3D" id="1.10.10.10">
    <property type="entry name" value="Winged helix-like DNA-binding domain superfamily/Winged helix DNA-binding domain"/>
    <property type="match status" value="1"/>
</dbReference>
<feature type="domain" description="TFIIF beta subunit N-terminal" evidence="9">
    <location>
        <begin position="20"/>
        <end position="101"/>
    </location>
</feature>
<dbReference type="RefSeq" id="XP_020436630.1">
    <property type="nucleotide sequence ID" value="XM_020573535.1"/>
</dbReference>
<sequence length="258" mass="29270">MSEDSNDALVGEINTDNVETQAWLIKVPKHLADHWMTAGGGTEIGKLFFKSSNNLSLSINFKDKENNNGYVPSEELQLVTTPLPDSNPIKIFSEDTENALSFEGSIGLRCDVRMDLSSPAYRELMKSRTTSYNTKTRQSKTIEANDRSQLHRVYSNPAKIAVSTTVYTKPKGKSQEDKRERMQEEDLIDLIFKAFGEKQYWLLKDLVAYTDQPQVWLKQTLEKICTLHKRGSHRNSYEIKPEYKTSTQPGAISSKPGL</sequence>
<evidence type="ECO:0000256" key="3">
    <source>
        <dbReference type="ARBA" id="ARBA00023015"/>
    </source>
</evidence>
<dbReference type="OMA" id="PIADNCY"/>
<dbReference type="CDD" id="cd07980">
    <property type="entry name" value="TFIIF_beta"/>
    <property type="match status" value="1"/>
</dbReference>
<dbReference type="InterPro" id="IPR003196">
    <property type="entry name" value="TFIIF_beta"/>
</dbReference>
<dbReference type="Pfam" id="PF02270">
    <property type="entry name" value="TFIIF_beta"/>
    <property type="match status" value="1"/>
</dbReference>
<feature type="region of interest" description="Disordered" evidence="7">
    <location>
        <begin position="238"/>
        <end position="258"/>
    </location>
</feature>
<comment type="caution">
    <text evidence="10">The sequence shown here is derived from an EMBL/GenBank/DDBJ whole genome shotgun (WGS) entry which is preliminary data.</text>
</comment>
<evidence type="ECO:0000259" key="9">
    <source>
        <dbReference type="Pfam" id="PF17683"/>
    </source>
</evidence>
<dbReference type="EMBL" id="ADBJ01000009">
    <property type="protein sequence ID" value="EFA84517.1"/>
    <property type="molecule type" value="Genomic_DNA"/>
</dbReference>
<dbReference type="InterPro" id="IPR036388">
    <property type="entry name" value="WH-like_DNA-bd_sf"/>
</dbReference>
<dbReference type="GO" id="GO:0006367">
    <property type="term" value="P:transcription initiation at RNA polymerase II promoter"/>
    <property type="evidence" value="ECO:0007669"/>
    <property type="project" value="InterPro"/>
</dbReference>
<dbReference type="GO" id="GO:0005674">
    <property type="term" value="C:transcription factor TFIIF complex"/>
    <property type="evidence" value="ECO:0007669"/>
    <property type="project" value="InterPro"/>
</dbReference>
<proteinExistence type="inferred from homology"/>
<comment type="subcellular location">
    <subcellularLocation>
        <location evidence="1">Nucleus</location>
    </subcellularLocation>
</comment>
<dbReference type="GO" id="GO:0003677">
    <property type="term" value="F:DNA binding"/>
    <property type="evidence" value="ECO:0007669"/>
    <property type="project" value="UniProtKB-KW"/>
</dbReference>
<dbReference type="InterPro" id="IPR036390">
    <property type="entry name" value="WH_DNA-bd_sf"/>
</dbReference>
<dbReference type="STRING" id="670386.D3B2E2"/>
<comment type="similarity">
    <text evidence="2">Belongs to the TFIIF beta subunit family.</text>
</comment>
<keyword evidence="4" id="KW-0238">DNA-binding</keyword>
<protein>
    <submittedName>
        <fullName evidence="10">TFIIF subunit</fullName>
    </submittedName>
</protein>
<dbReference type="InParanoid" id="D3B2E2"/>
<feature type="domain" description="TFIIF beta subunit HTH" evidence="8">
    <location>
        <begin position="181"/>
        <end position="244"/>
    </location>
</feature>
<evidence type="ECO:0000256" key="5">
    <source>
        <dbReference type="ARBA" id="ARBA00023163"/>
    </source>
</evidence>
<dbReference type="GeneID" id="31358077"/>
<dbReference type="InterPro" id="IPR040450">
    <property type="entry name" value="TFIIF_beta_HTH"/>
</dbReference>
<dbReference type="PANTHER" id="PTHR10445:SF0">
    <property type="entry name" value="GENERAL TRANSCRIPTION FACTOR IIF SUBUNIT 2"/>
    <property type="match status" value="1"/>
</dbReference>
<dbReference type="FunFam" id="1.10.10.10:FF:000035">
    <property type="entry name" value="General transcription factor IIF subunit 2"/>
    <property type="match status" value="1"/>
</dbReference>
<accession>D3B2E2</accession>
<dbReference type="InterPro" id="IPR040504">
    <property type="entry name" value="TFIIF_beta_N"/>
</dbReference>
<reference evidence="10 11" key="1">
    <citation type="journal article" date="2011" name="Genome Res.">
        <title>Phylogeny-wide analysis of social amoeba genomes highlights ancient origins for complex intercellular communication.</title>
        <authorList>
            <person name="Heidel A.J."/>
            <person name="Lawal H.M."/>
            <person name="Felder M."/>
            <person name="Schilde C."/>
            <person name="Helps N.R."/>
            <person name="Tunggal B."/>
            <person name="Rivero F."/>
            <person name="John U."/>
            <person name="Schleicher M."/>
            <person name="Eichinger L."/>
            <person name="Platzer M."/>
            <person name="Noegel A.A."/>
            <person name="Schaap P."/>
            <person name="Gloeckner G."/>
        </authorList>
    </citation>
    <scope>NUCLEOTIDE SEQUENCE [LARGE SCALE GENOMIC DNA]</scope>
    <source>
        <strain evidence="11">ATCC 26659 / Pp 5 / PN500</strain>
    </source>
</reference>
<dbReference type="Pfam" id="PF17683">
    <property type="entry name" value="TFIIF_beta_N"/>
    <property type="match status" value="1"/>
</dbReference>
<evidence type="ECO:0000256" key="1">
    <source>
        <dbReference type="ARBA" id="ARBA00004123"/>
    </source>
</evidence>
<keyword evidence="3" id="KW-0805">Transcription regulation</keyword>
<organism evidence="10 11">
    <name type="scientific">Heterostelium pallidum (strain ATCC 26659 / Pp 5 / PN500)</name>
    <name type="common">Cellular slime mold</name>
    <name type="synonym">Polysphondylium pallidum</name>
    <dbReference type="NCBI Taxonomy" id="670386"/>
    <lineage>
        <taxon>Eukaryota</taxon>
        <taxon>Amoebozoa</taxon>
        <taxon>Evosea</taxon>
        <taxon>Eumycetozoa</taxon>
        <taxon>Dictyostelia</taxon>
        <taxon>Acytosteliales</taxon>
        <taxon>Acytosteliaceae</taxon>
        <taxon>Heterostelium</taxon>
    </lineage>
</organism>
<dbReference type="AlphaFoldDB" id="D3B2E2"/>
<keyword evidence="11" id="KW-1185">Reference proteome</keyword>
<keyword evidence="6" id="KW-0539">Nucleus</keyword>
<evidence type="ECO:0000256" key="4">
    <source>
        <dbReference type="ARBA" id="ARBA00023125"/>
    </source>
</evidence>
<evidence type="ECO:0000256" key="6">
    <source>
        <dbReference type="ARBA" id="ARBA00023242"/>
    </source>
</evidence>
<dbReference type="SUPFAM" id="SSF46785">
    <property type="entry name" value="Winged helix' DNA-binding domain"/>
    <property type="match status" value="1"/>
</dbReference>
<evidence type="ECO:0000313" key="11">
    <source>
        <dbReference type="Proteomes" id="UP000001396"/>
    </source>
</evidence>
<gene>
    <name evidence="10" type="primary">gtf2f2</name>
    <name evidence="10" type="ORF">PPL_02553</name>
</gene>
<evidence type="ECO:0000259" key="8">
    <source>
        <dbReference type="Pfam" id="PF02270"/>
    </source>
</evidence>
<dbReference type="InterPro" id="IPR011039">
    <property type="entry name" value="TFIIF_interaction"/>
</dbReference>
<evidence type="ECO:0000256" key="2">
    <source>
        <dbReference type="ARBA" id="ARBA00009543"/>
    </source>
</evidence>
<name>D3B2E2_HETP5</name>